<name>A0A2P8GBM8_9BACT</name>
<dbReference type="AlphaFoldDB" id="A0A2P8GBM8"/>
<feature type="binding site" evidence="7">
    <location>
        <position position="90"/>
    </location>
    <ligand>
        <name>[2Fe-2S] cluster</name>
        <dbReference type="ChEBI" id="CHEBI:190135"/>
    </ligand>
</feature>
<protein>
    <submittedName>
        <fullName evidence="8">NADH dehydrogenase subunit E</fullName>
    </submittedName>
</protein>
<evidence type="ECO:0000256" key="3">
    <source>
        <dbReference type="ARBA" id="ARBA00022723"/>
    </source>
</evidence>
<dbReference type="NCBIfam" id="NF005722">
    <property type="entry name" value="PRK07539.1-2"/>
    <property type="match status" value="1"/>
</dbReference>
<comment type="caution">
    <text evidence="8">The sequence shown here is derived from an EMBL/GenBank/DDBJ whole genome shotgun (WGS) entry which is preliminary data.</text>
</comment>
<dbReference type="SUPFAM" id="SSF52833">
    <property type="entry name" value="Thioredoxin-like"/>
    <property type="match status" value="1"/>
</dbReference>
<comment type="cofactor">
    <cofactor evidence="6">
        <name>[2Fe-2S] cluster</name>
        <dbReference type="ChEBI" id="CHEBI:190135"/>
    </cofactor>
</comment>
<gene>
    <name evidence="8" type="ORF">CLV60_103239</name>
</gene>
<feature type="binding site" evidence="7">
    <location>
        <position position="85"/>
    </location>
    <ligand>
        <name>[2Fe-2S] cluster</name>
        <dbReference type="ChEBI" id="CHEBI:190135"/>
    </ligand>
</feature>
<dbReference type="PANTHER" id="PTHR10371">
    <property type="entry name" value="NADH DEHYDROGENASE UBIQUINONE FLAVOPROTEIN 2, MITOCHONDRIAL"/>
    <property type="match status" value="1"/>
</dbReference>
<reference evidence="8 9" key="1">
    <citation type="submission" date="2018-03" db="EMBL/GenBank/DDBJ databases">
        <title>Genomic Encyclopedia of Archaeal and Bacterial Type Strains, Phase II (KMG-II): from individual species to whole genera.</title>
        <authorList>
            <person name="Goeker M."/>
        </authorList>
    </citation>
    <scope>NUCLEOTIDE SEQUENCE [LARGE SCALE GENOMIC DNA]</scope>
    <source>
        <strain evidence="8 9">DSM 29057</strain>
    </source>
</reference>
<dbReference type="InterPro" id="IPR002023">
    <property type="entry name" value="NuoE-like"/>
</dbReference>
<dbReference type="NCBIfam" id="TIGR01958">
    <property type="entry name" value="nuoE_fam"/>
    <property type="match status" value="1"/>
</dbReference>
<evidence type="ECO:0000256" key="5">
    <source>
        <dbReference type="ARBA" id="ARBA00023014"/>
    </source>
</evidence>
<feature type="binding site" evidence="7">
    <location>
        <position position="130"/>
    </location>
    <ligand>
        <name>[2Fe-2S] cluster</name>
        <dbReference type="ChEBI" id="CHEBI:190135"/>
    </ligand>
</feature>
<keyword evidence="4 7" id="KW-0408">Iron</keyword>
<dbReference type="GO" id="GO:0051537">
    <property type="term" value="F:2 iron, 2 sulfur cluster binding"/>
    <property type="evidence" value="ECO:0007669"/>
    <property type="project" value="UniProtKB-KW"/>
</dbReference>
<keyword evidence="3 7" id="KW-0479">Metal-binding</keyword>
<evidence type="ECO:0000256" key="4">
    <source>
        <dbReference type="ARBA" id="ARBA00023004"/>
    </source>
</evidence>
<keyword evidence="5 7" id="KW-0411">Iron-sulfur</keyword>
<dbReference type="RefSeq" id="WP_106594715.1">
    <property type="nucleotide sequence ID" value="NZ_PYAS01000003.1"/>
</dbReference>
<dbReference type="InterPro" id="IPR041921">
    <property type="entry name" value="NuoE_N"/>
</dbReference>
<dbReference type="PANTHER" id="PTHR10371:SF3">
    <property type="entry name" value="NADH DEHYDROGENASE [UBIQUINONE] FLAVOPROTEIN 2, MITOCHONDRIAL"/>
    <property type="match status" value="1"/>
</dbReference>
<organism evidence="8 9">
    <name type="scientific">Dyadobacter jiangsuensis</name>
    <dbReference type="NCBI Taxonomy" id="1591085"/>
    <lineage>
        <taxon>Bacteria</taxon>
        <taxon>Pseudomonadati</taxon>
        <taxon>Bacteroidota</taxon>
        <taxon>Cytophagia</taxon>
        <taxon>Cytophagales</taxon>
        <taxon>Spirosomataceae</taxon>
        <taxon>Dyadobacter</taxon>
    </lineage>
</organism>
<dbReference type="PIRSF" id="PIRSF000216">
    <property type="entry name" value="NADH_DH_24kDa"/>
    <property type="match status" value="1"/>
</dbReference>
<evidence type="ECO:0000256" key="6">
    <source>
        <dbReference type="ARBA" id="ARBA00034078"/>
    </source>
</evidence>
<dbReference type="EMBL" id="PYAS01000003">
    <property type="protein sequence ID" value="PSL31373.1"/>
    <property type="molecule type" value="Genomic_DNA"/>
</dbReference>
<feature type="binding site" evidence="7">
    <location>
        <position position="126"/>
    </location>
    <ligand>
        <name>[2Fe-2S] cluster</name>
        <dbReference type="ChEBI" id="CHEBI:190135"/>
    </ligand>
</feature>
<proteinExistence type="inferred from homology"/>
<dbReference type="GO" id="GO:0003954">
    <property type="term" value="F:NADH dehydrogenase activity"/>
    <property type="evidence" value="ECO:0007669"/>
    <property type="project" value="TreeGrafter"/>
</dbReference>
<dbReference type="GO" id="GO:0046872">
    <property type="term" value="F:metal ion binding"/>
    <property type="evidence" value="ECO:0007669"/>
    <property type="project" value="UniProtKB-KW"/>
</dbReference>
<dbReference type="Gene3D" id="3.40.30.10">
    <property type="entry name" value="Glutaredoxin"/>
    <property type="match status" value="1"/>
</dbReference>
<keyword evidence="9" id="KW-1185">Reference proteome</keyword>
<dbReference type="PROSITE" id="PS01099">
    <property type="entry name" value="COMPLEX1_24K"/>
    <property type="match status" value="1"/>
</dbReference>
<comment type="similarity">
    <text evidence="1">Belongs to the complex I 24 kDa subunit family.</text>
</comment>
<dbReference type="FunFam" id="3.40.30.10:FF:000015">
    <property type="entry name" value="NADH-quinone oxidoreductase subunit E"/>
    <property type="match status" value="1"/>
</dbReference>
<dbReference type="OrthoDB" id="9807941at2"/>
<dbReference type="Gene3D" id="1.10.10.1590">
    <property type="entry name" value="NADH-quinone oxidoreductase subunit E"/>
    <property type="match status" value="1"/>
</dbReference>
<evidence type="ECO:0000256" key="1">
    <source>
        <dbReference type="ARBA" id="ARBA00010643"/>
    </source>
</evidence>
<evidence type="ECO:0000256" key="7">
    <source>
        <dbReference type="PIRSR" id="PIRSR000216-1"/>
    </source>
</evidence>
<dbReference type="InterPro" id="IPR036249">
    <property type="entry name" value="Thioredoxin-like_sf"/>
</dbReference>
<dbReference type="Pfam" id="PF01257">
    <property type="entry name" value="2Fe-2S_thioredx"/>
    <property type="match status" value="1"/>
</dbReference>
<accession>A0A2P8GBM8</accession>
<dbReference type="Proteomes" id="UP000241964">
    <property type="component" value="Unassembled WGS sequence"/>
</dbReference>
<comment type="cofactor">
    <cofactor evidence="7">
        <name>[2Fe-2S] cluster</name>
        <dbReference type="ChEBI" id="CHEBI:190135"/>
    </cofactor>
    <text evidence="7">Binds 1 [2Fe-2S] cluster.</text>
</comment>
<keyword evidence="2 7" id="KW-0001">2Fe-2S</keyword>
<evidence type="ECO:0000313" key="9">
    <source>
        <dbReference type="Proteomes" id="UP000241964"/>
    </source>
</evidence>
<dbReference type="InterPro" id="IPR042128">
    <property type="entry name" value="NuoE_dom"/>
</dbReference>
<evidence type="ECO:0000256" key="2">
    <source>
        <dbReference type="ARBA" id="ARBA00022714"/>
    </source>
</evidence>
<evidence type="ECO:0000313" key="8">
    <source>
        <dbReference type="EMBL" id="PSL31373.1"/>
    </source>
</evidence>
<dbReference type="CDD" id="cd03064">
    <property type="entry name" value="TRX_Fd_NuoE"/>
    <property type="match status" value="1"/>
</dbReference>
<sequence>MIAQETLTPEEMAEIDHEIALVPMRRAAAIEALKIVQHHRGWISDDSLQAIAGYLEISPEELDSVATFYNLVFRRPVGRNVILLCDSISCYVMGYEKIYGQIRERLGISFGQTTPDGRFTLLPNACLGTCDHAPALMINNELFRDLTEESLDEILDRYH</sequence>